<protein>
    <submittedName>
        <fullName evidence="2">Uncharacterized protein</fullName>
    </submittedName>
</protein>
<accession>A0A2C9CQT5</accession>
<evidence type="ECO:0000313" key="3">
    <source>
        <dbReference type="Proteomes" id="UP000220034"/>
    </source>
</evidence>
<evidence type="ECO:0000256" key="1">
    <source>
        <dbReference type="SAM" id="MobiDB-lite"/>
    </source>
</evidence>
<gene>
    <name evidence="2" type="ORF">SAMN06273572_102250</name>
</gene>
<feature type="region of interest" description="Disordered" evidence="1">
    <location>
        <begin position="68"/>
        <end position="89"/>
    </location>
</feature>
<keyword evidence="3" id="KW-1185">Reference proteome</keyword>
<name>A0A2C9CQT5_9RHOB</name>
<dbReference type="EMBL" id="OCTN01000002">
    <property type="protein sequence ID" value="SOH93573.1"/>
    <property type="molecule type" value="Genomic_DNA"/>
</dbReference>
<dbReference type="AlphaFoldDB" id="A0A2C9CQT5"/>
<dbReference type="RefSeq" id="WP_097929147.1">
    <property type="nucleotide sequence ID" value="NZ_OCTN01000002.1"/>
</dbReference>
<organism evidence="2 3">
    <name type="scientific">Pontivivens marinum</name>
    <dbReference type="NCBI Taxonomy" id="1690039"/>
    <lineage>
        <taxon>Bacteria</taxon>
        <taxon>Pseudomonadati</taxon>
        <taxon>Pseudomonadota</taxon>
        <taxon>Alphaproteobacteria</taxon>
        <taxon>Rhodobacterales</taxon>
        <taxon>Paracoccaceae</taxon>
        <taxon>Pontivivens</taxon>
    </lineage>
</organism>
<proteinExistence type="predicted"/>
<evidence type="ECO:0000313" key="2">
    <source>
        <dbReference type="EMBL" id="SOH93573.1"/>
    </source>
</evidence>
<dbReference type="OrthoDB" id="7778431at2"/>
<sequence>MPLHHATPDDPRGLIAEAYNMEIQIEDCRSIFFDWALGEAGPDMQAKLQRLANRFADAQPDHPMTTVLREGQKSVPELRRRGGRAARLQ</sequence>
<reference evidence="3" key="1">
    <citation type="submission" date="2017-09" db="EMBL/GenBank/DDBJ databases">
        <authorList>
            <person name="Varghese N."/>
            <person name="Submissions S."/>
        </authorList>
    </citation>
    <scope>NUCLEOTIDE SEQUENCE [LARGE SCALE GENOMIC DNA]</scope>
    <source>
        <strain evidence="3">C7</strain>
    </source>
</reference>
<dbReference type="Proteomes" id="UP000220034">
    <property type="component" value="Unassembled WGS sequence"/>
</dbReference>
<feature type="compositionally biased region" description="Basic and acidic residues" evidence="1">
    <location>
        <begin position="70"/>
        <end position="80"/>
    </location>
</feature>